<dbReference type="Pfam" id="PF25583">
    <property type="entry name" value="WCX"/>
    <property type="match status" value="1"/>
</dbReference>
<protein>
    <submittedName>
        <fullName evidence="2">Transcriptional regulator</fullName>
    </submittedName>
</protein>
<sequence>MAIATNGRICGLSACSVELTHKKFYIEDDFDIDAYLANLWGITASSEEVTFKVRFSKEVARYIKEERYESRPDFVDQEDGSLLLIVTTRGTDEFLRWMKQFGKDAELLEPVEYRERMLDEIREMERRYGRKN</sequence>
<feature type="domain" description="WCX" evidence="1">
    <location>
        <begin position="48"/>
        <end position="124"/>
    </location>
</feature>
<organism evidence="2 3">
    <name type="scientific">Effusibacillus lacus</name>
    <dbReference type="NCBI Taxonomy" id="1348429"/>
    <lineage>
        <taxon>Bacteria</taxon>
        <taxon>Bacillati</taxon>
        <taxon>Bacillota</taxon>
        <taxon>Bacilli</taxon>
        <taxon>Bacillales</taxon>
        <taxon>Alicyclobacillaceae</taxon>
        <taxon>Effusibacillus</taxon>
    </lineage>
</organism>
<keyword evidence="3" id="KW-1185">Reference proteome</keyword>
<dbReference type="InterPro" id="IPR051534">
    <property type="entry name" value="CBASS_pafABC_assoc_protein"/>
</dbReference>
<accession>A0A292YRF5</accession>
<evidence type="ECO:0000313" key="2">
    <source>
        <dbReference type="EMBL" id="GAX91065.1"/>
    </source>
</evidence>
<evidence type="ECO:0000259" key="1">
    <source>
        <dbReference type="Pfam" id="PF25583"/>
    </source>
</evidence>
<comment type="caution">
    <text evidence="2">The sequence shown here is derived from an EMBL/GenBank/DDBJ whole genome shotgun (WGS) entry which is preliminary data.</text>
</comment>
<reference evidence="3" key="1">
    <citation type="submission" date="2017-07" db="EMBL/GenBank/DDBJ databases">
        <title>Draft genome sequence of Effusibacillus lacus strain skLN1.</title>
        <authorList>
            <person name="Watanabe M."/>
            <person name="Kojima H."/>
            <person name="Fukui M."/>
        </authorList>
    </citation>
    <scope>NUCLEOTIDE SEQUENCE [LARGE SCALE GENOMIC DNA]</scope>
    <source>
        <strain evidence="3">skLN1</strain>
    </source>
</reference>
<dbReference type="EMBL" id="BDUF01000076">
    <property type="protein sequence ID" value="GAX91065.1"/>
    <property type="molecule type" value="Genomic_DNA"/>
</dbReference>
<gene>
    <name evidence="2" type="ORF">EFBL_2725</name>
</gene>
<dbReference type="PANTHER" id="PTHR34580:SF1">
    <property type="entry name" value="PROTEIN PAFC"/>
    <property type="match status" value="1"/>
</dbReference>
<name>A0A292YRF5_9BACL</name>
<dbReference type="PANTHER" id="PTHR34580">
    <property type="match status" value="1"/>
</dbReference>
<proteinExistence type="predicted"/>
<dbReference type="InterPro" id="IPR057727">
    <property type="entry name" value="WCX_dom"/>
</dbReference>
<evidence type="ECO:0000313" key="3">
    <source>
        <dbReference type="Proteomes" id="UP000217785"/>
    </source>
</evidence>
<dbReference type="AlphaFoldDB" id="A0A292YRF5"/>
<dbReference type="Proteomes" id="UP000217785">
    <property type="component" value="Unassembled WGS sequence"/>
</dbReference>